<gene>
    <name evidence="1" type="ORF">V8G54_005016</name>
</gene>
<name>A0AAQ3PF11_VIGMU</name>
<evidence type="ECO:0000313" key="1">
    <source>
        <dbReference type="EMBL" id="WVZ26472.1"/>
    </source>
</evidence>
<accession>A0AAQ3PF11</accession>
<keyword evidence="2" id="KW-1185">Reference proteome</keyword>
<proteinExistence type="predicted"/>
<reference evidence="1 2" key="1">
    <citation type="journal article" date="2023" name="Life. Sci Alliance">
        <title>Evolutionary insights into 3D genome organization and epigenetic landscape of Vigna mungo.</title>
        <authorList>
            <person name="Junaid A."/>
            <person name="Singh B."/>
            <person name="Bhatia S."/>
        </authorList>
    </citation>
    <scope>NUCLEOTIDE SEQUENCE [LARGE SCALE GENOMIC DNA]</scope>
    <source>
        <strain evidence="1">Urdbean</strain>
    </source>
</reference>
<sequence length="110" mass="12491">MHNTQRRENRGYSGGILAHISSLKKTLDQVNEKIEATTEITREIESSVVKCEELKADFATGEADSTKTSALLQFDTVGYVTVDGKLLQPFVQNFRKKIEEKRCARENRSR</sequence>
<dbReference type="EMBL" id="CP144700">
    <property type="protein sequence ID" value="WVZ26472.1"/>
    <property type="molecule type" value="Genomic_DNA"/>
</dbReference>
<dbReference type="AlphaFoldDB" id="A0AAQ3PF11"/>
<organism evidence="1 2">
    <name type="scientific">Vigna mungo</name>
    <name type="common">Black gram</name>
    <name type="synonym">Phaseolus mungo</name>
    <dbReference type="NCBI Taxonomy" id="3915"/>
    <lineage>
        <taxon>Eukaryota</taxon>
        <taxon>Viridiplantae</taxon>
        <taxon>Streptophyta</taxon>
        <taxon>Embryophyta</taxon>
        <taxon>Tracheophyta</taxon>
        <taxon>Spermatophyta</taxon>
        <taxon>Magnoliopsida</taxon>
        <taxon>eudicotyledons</taxon>
        <taxon>Gunneridae</taxon>
        <taxon>Pentapetalae</taxon>
        <taxon>rosids</taxon>
        <taxon>fabids</taxon>
        <taxon>Fabales</taxon>
        <taxon>Fabaceae</taxon>
        <taxon>Papilionoideae</taxon>
        <taxon>50 kb inversion clade</taxon>
        <taxon>NPAAA clade</taxon>
        <taxon>indigoferoid/millettioid clade</taxon>
        <taxon>Phaseoleae</taxon>
        <taxon>Vigna</taxon>
    </lineage>
</organism>
<evidence type="ECO:0000313" key="2">
    <source>
        <dbReference type="Proteomes" id="UP001374535"/>
    </source>
</evidence>
<dbReference type="Proteomes" id="UP001374535">
    <property type="component" value="Chromosome 1"/>
</dbReference>
<protein>
    <submittedName>
        <fullName evidence="1">Uncharacterized protein</fullName>
    </submittedName>
</protein>